<keyword evidence="4" id="KW-1185">Reference proteome</keyword>
<dbReference type="PANTHER" id="PTHR44196:SF1">
    <property type="entry name" value="DEHYDROGENASE_REDUCTASE SDR FAMILY MEMBER 7B"/>
    <property type="match status" value="1"/>
</dbReference>
<evidence type="ECO:0000256" key="1">
    <source>
        <dbReference type="ARBA" id="ARBA00006484"/>
    </source>
</evidence>
<dbReference type="EMBL" id="JBHSUA010000011">
    <property type="protein sequence ID" value="MFC6396549.1"/>
    <property type="molecule type" value="Genomic_DNA"/>
</dbReference>
<dbReference type="PANTHER" id="PTHR44196">
    <property type="entry name" value="DEHYDROGENASE/REDUCTASE SDR FAMILY MEMBER 7B"/>
    <property type="match status" value="1"/>
</dbReference>
<evidence type="ECO:0000256" key="2">
    <source>
        <dbReference type="ARBA" id="ARBA00023002"/>
    </source>
</evidence>
<dbReference type="GO" id="GO:0016491">
    <property type="term" value="F:oxidoreductase activity"/>
    <property type="evidence" value="ECO:0007669"/>
    <property type="project" value="UniProtKB-KW"/>
</dbReference>
<dbReference type="PROSITE" id="PS00061">
    <property type="entry name" value="ADH_SHORT"/>
    <property type="match status" value="1"/>
</dbReference>
<comment type="similarity">
    <text evidence="1">Belongs to the short-chain dehydrogenases/reductases (SDR) family.</text>
</comment>
<proteinExistence type="inferred from homology"/>
<keyword evidence="2 3" id="KW-0560">Oxidoreductase</keyword>
<dbReference type="SUPFAM" id="SSF51735">
    <property type="entry name" value="NAD(P)-binding Rossmann-fold domains"/>
    <property type="match status" value="1"/>
</dbReference>
<evidence type="ECO:0000313" key="3">
    <source>
        <dbReference type="EMBL" id="MFC6396549.1"/>
    </source>
</evidence>
<gene>
    <name evidence="3" type="ORF">ACFP57_06055</name>
</gene>
<evidence type="ECO:0000313" key="4">
    <source>
        <dbReference type="Proteomes" id="UP001596266"/>
    </source>
</evidence>
<organism evidence="3 4">
    <name type="scientific">Luteococcus sanguinis</name>
    <dbReference type="NCBI Taxonomy" id="174038"/>
    <lineage>
        <taxon>Bacteria</taxon>
        <taxon>Bacillati</taxon>
        <taxon>Actinomycetota</taxon>
        <taxon>Actinomycetes</taxon>
        <taxon>Propionibacteriales</taxon>
        <taxon>Propionibacteriaceae</taxon>
        <taxon>Luteococcus</taxon>
    </lineage>
</organism>
<dbReference type="PRINTS" id="PR00081">
    <property type="entry name" value="GDHRDH"/>
</dbReference>
<dbReference type="InterPro" id="IPR036291">
    <property type="entry name" value="NAD(P)-bd_dom_sf"/>
</dbReference>
<protein>
    <submittedName>
        <fullName evidence="3">SDR family NAD(P)-dependent oxidoreductase</fullName>
        <ecNumber evidence="3">1.-.-.-</ecNumber>
    </submittedName>
</protein>
<dbReference type="Gene3D" id="3.40.50.720">
    <property type="entry name" value="NAD(P)-binding Rossmann-like Domain"/>
    <property type="match status" value="1"/>
</dbReference>
<accession>A0ABW1X237</accession>
<dbReference type="Pfam" id="PF00106">
    <property type="entry name" value="adh_short"/>
    <property type="match status" value="1"/>
</dbReference>
<comment type="caution">
    <text evidence="3">The sequence shown here is derived from an EMBL/GenBank/DDBJ whole genome shotgun (WGS) entry which is preliminary data.</text>
</comment>
<name>A0ABW1X237_9ACTN</name>
<dbReference type="CDD" id="cd05233">
    <property type="entry name" value="SDR_c"/>
    <property type="match status" value="1"/>
</dbReference>
<reference evidence="4" key="1">
    <citation type="journal article" date="2019" name="Int. J. Syst. Evol. Microbiol.">
        <title>The Global Catalogue of Microorganisms (GCM) 10K type strain sequencing project: providing services to taxonomists for standard genome sequencing and annotation.</title>
        <authorList>
            <consortium name="The Broad Institute Genomics Platform"/>
            <consortium name="The Broad Institute Genome Sequencing Center for Infectious Disease"/>
            <person name="Wu L."/>
            <person name="Ma J."/>
        </authorList>
    </citation>
    <scope>NUCLEOTIDE SEQUENCE [LARGE SCALE GENOMIC DNA]</scope>
    <source>
        <strain evidence="4">CGMCC 1.15277</strain>
    </source>
</reference>
<dbReference type="InterPro" id="IPR002347">
    <property type="entry name" value="SDR_fam"/>
</dbReference>
<dbReference type="Proteomes" id="UP001596266">
    <property type="component" value="Unassembled WGS sequence"/>
</dbReference>
<dbReference type="RefSeq" id="WP_343885560.1">
    <property type="nucleotide sequence ID" value="NZ_BAAAKI010000008.1"/>
</dbReference>
<dbReference type="EC" id="1.-.-.-" evidence="3"/>
<dbReference type="InterPro" id="IPR020904">
    <property type="entry name" value="Sc_DH/Rdtase_CS"/>
</dbReference>
<sequence>MSDDTTTRPVALVAGASRGLGLLLATEFARRGYDLALCSRNQASLDEAAAQLAAEVPGTRVLAQPCDVADQDAVSAFVERMWKEFGAIDAAVHVAGIIQVGPWQATTHQHFEQAIDVMLWGPINLALAVLPKMVERGSGRFGVVTSIGGKVSPPRLLPYNVAKFGAVGLVEGLSAELAGTGVTATTLVPGLMRTGSHTQATFYGDPAKQYAWFGPSASLPLLSMDAERATRKMVDGVVRGRPVVHISPLAQIGSRVHGLAPSLTVRAMGLASRLLPTGDDPEVVPGTVAKERLSSPLVDRLTALGDRAARKNNEV</sequence>